<dbReference type="Pfam" id="PF01814">
    <property type="entry name" value="Hemerythrin"/>
    <property type="match status" value="1"/>
</dbReference>
<dbReference type="OrthoDB" id="9797132at2"/>
<dbReference type="NCBIfam" id="TIGR03652">
    <property type="entry name" value="FeS_repair_RIC"/>
    <property type="match status" value="1"/>
</dbReference>
<keyword evidence="3" id="KW-0479">Metal-binding</keyword>
<feature type="domain" description="Hemerythrin-like" evidence="5">
    <location>
        <begin position="77"/>
        <end position="228"/>
    </location>
</feature>
<evidence type="ECO:0000256" key="1">
    <source>
        <dbReference type="ARBA" id="ARBA00004496"/>
    </source>
</evidence>
<name>A0A1G6VL72_9BACT</name>
<dbReference type="InterPro" id="IPR012312">
    <property type="entry name" value="Hemerythrin-like"/>
</dbReference>
<evidence type="ECO:0000313" key="7">
    <source>
        <dbReference type="Proteomes" id="UP000199060"/>
    </source>
</evidence>
<evidence type="ECO:0000256" key="3">
    <source>
        <dbReference type="ARBA" id="ARBA00022723"/>
    </source>
</evidence>
<dbReference type="PANTHER" id="PTHR36438:SF1">
    <property type="entry name" value="IRON-SULFUR CLUSTER REPAIR PROTEIN YTFE"/>
    <property type="match status" value="1"/>
</dbReference>
<dbReference type="InterPro" id="IPR019903">
    <property type="entry name" value="RIC_family"/>
</dbReference>
<dbReference type="GO" id="GO:0005737">
    <property type="term" value="C:cytoplasm"/>
    <property type="evidence" value="ECO:0007669"/>
    <property type="project" value="UniProtKB-SubCell"/>
</dbReference>
<dbReference type="STRING" id="686796.SAMN04488104_103620"/>
<dbReference type="Pfam" id="PF04405">
    <property type="entry name" value="ScdA_N"/>
    <property type="match status" value="1"/>
</dbReference>
<evidence type="ECO:0000256" key="2">
    <source>
        <dbReference type="ARBA" id="ARBA00022490"/>
    </source>
</evidence>
<proteinExistence type="predicted"/>
<reference evidence="7" key="1">
    <citation type="submission" date="2016-10" db="EMBL/GenBank/DDBJ databases">
        <authorList>
            <person name="Varghese N."/>
            <person name="Submissions S."/>
        </authorList>
    </citation>
    <scope>NUCLEOTIDE SEQUENCE [LARGE SCALE GENOMIC DNA]</scope>
    <source>
        <strain evidence="7">DSM 23095</strain>
    </source>
</reference>
<evidence type="ECO:0000313" key="6">
    <source>
        <dbReference type="EMBL" id="SDD54329.1"/>
    </source>
</evidence>
<dbReference type="RefSeq" id="WP_087940588.1">
    <property type="nucleotide sequence ID" value="NZ_FNAC01000036.1"/>
</dbReference>
<dbReference type="EMBL" id="FNAC01000036">
    <property type="protein sequence ID" value="SDD54329.1"/>
    <property type="molecule type" value="Genomic_DNA"/>
</dbReference>
<dbReference type="GO" id="GO:0046872">
    <property type="term" value="F:metal ion binding"/>
    <property type="evidence" value="ECO:0007669"/>
    <property type="project" value="UniProtKB-KW"/>
</dbReference>
<dbReference type="AlphaFoldDB" id="A0A1G6VL72"/>
<keyword evidence="2" id="KW-0963">Cytoplasm</keyword>
<sequence>METLLEKKVGGIVAENFRTARVFNQYGIDFCCKGGIKLNDACEKKGLSANQVASELLEAIKEVDAVDYRQFSMSDLIDHIIKTHHKYVEDTIPALKFFTEKIEKVHGDKHPELAEIKREFDEAADALTVHMKKEEFVLFPFVKAMEESKANGFTLSEPHFGHIENPIHMMEDDHEAEGERFRRISSLTDNYTPPADACQTYKVAFSMLQEFEQDLHKHIHLENNILFPSALETFKELNK</sequence>
<keyword evidence="4" id="KW-0408">Iron</keyword>
<dbReference type="Gene3D" id="1.20.120.520">
    <property type="entry name" value="nmb1532 protein domain like"/>
    <property type="match status" value="1"/>
</dbReference>
<keyword evidence="7" id="KW-1185">Reference proteome</keyword>
<protein>
    <submittedName>
        <fullName evidence="6">Regulator of cell morphogenesis and NO signaling</fullName>
    </submittedName>
</protein>
<accession>A0A1G6VL72</accession>
<organism evidence="6 7">
    <name type="scientific">Algoriphagus faecimaris</name>
    <dbReference type="NCBI Taxonomy" id="686796"/>
    <lineage>
        <taxon>Bacteria</taxon>
        <taxon>Pseudomonadati</taxon>
        <taxon>Bacteroidota</taxon>
        <taxon>Cytophagia</taxon>
        <taxon>Cytophagales</taxon>
        <taxon>Cyclobacteriaceae</taxon>
        <taxon>Algoriphagus</taxon>
    </lineage>
</organism>
<evidence type="ECO:0000256" key="4">
    <source>
        <dbReference type="ARBA" id="ARBA00023004"/>
    </source>
</evidence>
<gene>
    <name evidence="6" type="ORF">SAMN04488104_103620</name>
</gene>
<dbReference type="Proteomes" id="UP000199060">
    <property type="component" value="Unassembled WGS sequence"/>
</dbReference>
<comment type="subcellular location">
    <subcellularLocation>
        <location evidence="1">Cytoplasm</location>
    </subcellularLocation>
</comment>
<evidence type="ECO:0000259" key="5">
    <source>
        <dbReference type="Pfam" id="PF01814"/>
    </source>
</evidence>
<dbReference type="PANTHER" id="PTHR36438">
    <property type="entry name" value="IRON-SULFUR CLUSTER REPAIR PROTEIN YTFE"/>
    <property type="match status" value="1"/>
</dbReference>